<keyword evidence="1" id="KW-0812">Transmembrane</keyword>
<name>A0AAV3M374_9GAMM</name>
<dbReference type="EMBL" id="JALD01000054">
    <property type="protein sequence ID" value="EUD10253.1"/>
    <property type="molecule type" value="Genomic_DNA"/>
</dbReference>
<organism evidence="2 3">
    <name type="scientific">Providencia alcalifaciens 205/92</name>
    <dbReference type="NCBI Taxonomy" id="1256988"/>
    <lineage>
        <taxon>Bacteria</taxon>
        <taxon>Pseudomonadati</taxon>
        <taxon>Pseudomonadota</taxon>
        <taxon>Gammaproteobacteria</taxon>
        <taxon>Enterobacterales</taxon>
        <taxon>Morganellaceae</taxon>
        <taxon>Providencia</taxon>
    </lineage>
</organism>
<evidence type="ECO:0000313" key="2">
    <source>
        <dbReference type="EMBL" id="EUD10253.1"/>
    </source>
</evidence>
<protein>
    <submittedName>
        <fullName evidence="2">Uncharacterized protein</fullName>
    </submittedName>
</protein>
<evidence type="ECO:0000256" key="1">
    <source>
        <dbReference type="SAM" id="Phobius"/>
    </source>
</evidence>
<reference evidence="2 3" key="1">
    <citation type="submission" date="2014-01" db="EMBL/GenBank/DDBJ databases">
        <authorList>
            <person name="Durkin A.S."/>
            <person name="McCorrison J."/>
            <person name="Torralba M."/>
            <person name="Gillis M."/>
            <person name="Haft D.H."/>
            <person name="Methe B."/>
            <person name="Sutton G."/>
            <person name="Nelson K.E."/>
        </authorList>
    </citation>
    <scope>NUCLEOTIDE SEQUENCE [LARGE SCALE GENOMIC DNA]</scope>
    <source>
        <strain evidence="2 3">205/92</strain>
    </source>
</reference>
<proteinExistence type="predicted"/>
<keyword evidence="1" id="KW-1133">Transmembrane helix</keyword>
<feature type="transmembrane region" description="Helical" evidence="1">
    <location>
        <begin position="39"/>
        <end position="60"/>
    </location>
</feature>
<keyword evidence="1" id="KW-0472">Membrane</keyword>
<dbReference type="GeneID" id="57293186"/>
<comment type="caution">
    <text evidence="2">The sequence shown here is derived from an EMBL/GenBank/DDBJ whole genome shotgun (WGS) entry which is preliminary data.</text>
</comment>
<feature type="transmembrane region" description="Helical" evidence="1">
    <location>
        <begin position="66"/>
        <end position="85"/>
    </location>
</feature>
<dbReference type="AlphaFoldDB" id="A0AAV3M374"/>
<gene>
    <name evidence="2" type="ORF">HMPREF1563_0036</name>
</gene>
<dbReference type="Proteomes" id="UP000022311">
    <property type="component" value="Unassembled WGS sequence"/>
</dbReference>
<sequence length="108" mass="12155">MAYWTAKSVPELKGLERKEQGRLFRQCLKEGKKRMGAKYWKLTGLAVLLSAVLAFMLFFFGFFSGGFLGGALLGAMIGALFVFIVQTPTIDVGREWLREQGYPKPENE</sequence>
<evidence type="ECO:0000313" key="3">
    <source>
        <dbReference type="Proteomes" id="UP000022311"/>
    </source>
</evidence>
<dbReference type="RefSeq" id="WP_006660246.1">
    <property type="nucleotide sequence ID" value="NZ_JALD01000054.1"/>
</dbReference>
<accession>A0AAV3M374</accession>